<comment type="caution">
    <text evidence="1">The sequence shown here is derived from an EMBL/GenBank/DDBJ whole genome shotgun (WGS) entry which is preliminary data.</text>
</comment>
<reference evidence="1 2" key="1">
    <citation type="submission" date="2024-01" db="EMBL/GenBank/DDBJ databases">
        <title>The genomes of 5 underutilized Papilionoideae crops provide insights into root nodulation and disease resistanc.</title>
        <authorList>
            <person name="Yuan L."/>
        </authorList>
    </citation>
    <scope>NUCLEOTIDE SEQUENCE [LARGE SCALE GENOMIC DNA]</scope>
    <source>
        <strain evidence="1">ZHUSHIDOU_FW_LH</strain>
        <tissue evidence="1">Leaf</tissue>
    </source>
</reference>
<evidence type="ECO:0000313" key="1">
    <source>
        <dbReference type="EMBL" id="KAK7252903.1"/>
    </source>
</evidence>
<proteinExistence type="predicted"/>
<evidence type="ECO:0000313" key="2">
    <source>
        <dbReference type="Proteomes" id="UP001372338"/>
    </source>
</evidence>
<name>A0AAN9EE54_CROPI</name>
<dbReference type="Proteomes" id="UP001372338">
    <property type="component" value="Unassembled WGS sequence"/>
</dbReference>
<sequence>MYKQGSRPGARAQGLSRLVTPHPIDVRERKNTLQNQSTCLFPSLFSLSPSLSLSTFLNFHSKQTTNLGFSIPSLNHITSNKLLVRSKFLATEVHSLIRIPWQQHSEISFWFCLL</sequence>
<accession>A0AAN9EE54</accession>
<organism evidence="1 2">
    <name type="scientific">Crotalaria pallida</name>
    <name type="common">Smooth rattlebox</name>
    <name type="synonym">Crotalaria striata</name>
    <dbReference type="NCBI Taxonomy" id="3830"/>
    <lineage>
        <taxon>Eukaryota</taxon>
        <taxon>Viridiplantae</taxon>
        <taxon>Streptophyta</taxon>
        <taxon>Embryophyta</taxon>
        <taxon>Tracheophyta</taxon>
        <taxon>Spermatophyta</taxon>
        <taxon>Magnoliopsida</taxon>
        <taxon>eudicotyledons</taxon>
        <taxon>Gunneridae</taxon>
        <taxon>Pentapetalae</taxon>
        <taxon>rosids</taxon>
        <taxon>fabids</taxon>
        <taxon>Fabales</taxon>
        <taxon>Fabaceae</taxon>
        <taxon>Papilionoideae</taxon>
        <taxon>50 kb inversion clade</taxon>
        <taxon>genistoids sensu lato</taxon>
        <taxon>core genistoids</taxon>
        <taxon>Crotalarieae</taxon>
        <taxon>Crotalaria</taxon>
    </lineage>
</organism>
<dbReference type="EMBL" id="JAYWIO010000007">
    <property type="protein sequence ID" value="KAK7252903.1"/>
    <property type="molecule type" value="Genomic_DNA"/>
</dbReference>
<gene>
    <name evidence="1" type="ORF">RIF29_37170</name>
</gene>
<keyword evidence="2" id="KW-1185">Reference proteome</keyword>
<protein>
    <submittedName>
        <fullName evidence="1">Uncharacterized protein</fullName>
    </submittedName>
</protein>
<dbReference type="AlphaFoldDB" id="A0AAN9EE54"/>